<feature type="transmembrane region" description="Helical" evidence="1">
    <location>
        <begin position="203"/>
        <end position="224"/>
    </location>
</feature>
<dbReference type="PANTHER" id="PTHR40448">
    <property type="entry name" value="TWO-COMPONENT SENSOR HISTIDINE KINASE"/>
    <property type="match status" value="1"/>
</dbReference>
<dbReference type="EMBL" id="DVOT01000195">
    <property type="protein sequence ID" value="HIV28452.1"/>
    <property type="molecule type" value="Genomic_DNA"/>
</dbReference>
<dbReference type="InterPro" id="IPR036890">
    <property type="entry name" value="HATPase_C_sf"/>
</dbReference>
<reference evidence="3" key="2">
    <citation type="journal article" date="2021" name="PeerJ">
        <title>Extensive microbial diversity within the chicken gut microbiome revealed by metagenomics and culture.</title>
        <authorList>
            <person name="Gilroy R."/>
            <person name="Ravi A."/>
            <person name="Getino M."/>
            <person name="Pursley I."/>
            <person name="Horton D.L."/>
            <person name="Alikhan N.F."/>
            <person name="Baker D."/>
            <person name="Gharbi K."/>
            <person name="Hall N."/>
            <person name="Watson M."/>
            <person name="Adriaenssens E.M."/>
            <person name="Foster-Nyarko E."/>
            <person name="Jarju S."/>
            <person name="Secka A."/>
            <person name="Antonio M."/>
            <person name="Oren A."/>
            <person name="Chaudhuri R.R."/>
            <person name="La Ragione R."/>
            <person name="Hildebrand F."/>
            <person name="Pallen M.J."/>
        </authorList>
    </citation>
    <scope>NUCLEOTIDE SEQUENCE</scope>
    <source>
        <strain evidence="3">CHK183-6373</strain>
    </source>
</reference>
<accession>A0A9D1TE26</accession>
<dbReference type="CDD" id="cd16935">
    <property type="entry name" value="HATPase_AgrC-ComD-like"/>
    <property type="match status" value="1"/>
</dbReference>
<feature type="non-terminal residue" evidence="3">
    <location>
        <position position="625"/>
    </location>
</feature>
<name>A0A9D1TE26_9FIRM</name>
<feature type="transmembrane region" description="Helical" evidence="1">
    <location>
        <begin position="329"/>
        <end position="348"/>
    </location>
</feature>
<keyword evidence="1" id="KW-0812">Transmembrane</keyword>
<evidence type="ECO:0000313" key="4">
    <source>
        <dbReference type="Proteomes" id="UP000886884"/>
    </source>
</evidence>
<dbReference type="SUPFAM" id="SSF55874">
    <property type="entry name" value="ATPase domain of HSP90 chaperone/DNA topoisomerase II/histidine kinase"/>
    <property type="match status" value="1"/>
</dbReference>
<feature type="transmembrane region" description="Helical" evidence="1">
    <location>
        <begin position="265"/>
        <end position="283"/>
    </location>
</feature>
<dbReference type="Gene3D" id="3.30.565.10">
    <property type="entry name" value="Histidine kinase-like ATPase, C-terminal domain"/>
    <property type="match status" value="1"/>
</dbReference>
<dbReference type="Pfam" id="PF14501">
    <property type="entry name" value="HATPase_c_5"/>
    <property type="match status" value="1"/>
</dbReference>
<keyword evidence="1" id="KW-1133">Transmembrane helix</keyword>
<protein>
    <submittedName>
        <fullName evidence="3">Sensor histidine kinase</fullName>
    </submittedName>
</protein>
<reference evidence="3" key="1">
    <citation type="submission" date="2020-10" db="EMBL/GenBank/DDBJ databases">
        <authorList>
            <person name="Gilroy R."/>
        </authorList>
    </citation>
    <scope>NUCLEOTIDE SEQUENCE</scope>
    <source>
        <strain evidence="3">CHK183-6373</strain>
    </source>
</reference>
<evidence type="ECO:0000256" key="1">
    <source>
        <dbReference type="SAM" id="Phobius"/>
    </source>
</evidence>
<dbReference type="Proteomes" id="UP000886884">
    <property type="component" value="Unassembled WGS sequence"/>
</dbReference>
<dbReference type="AlphaFoldDB" id="A0A9D1TE26"/>
<keyword evidence="1" id="KW-0472">Membrane</keyword>
<comment type="caution">
    <text evidence="3">The sequence shown here is derived from an EMBL/GenBank/DDBJ whole genome shotgun (WGS) entry which is preliminary data.</text>
</comment>
<feature type="transmembrane region" description="Helical" evidence="1">
    <location>
        <begin position="231"/>
        <end position="253"/>
    </location>
</feature>
<sequence length="625" mass="67923">MKRMGIRTAALALCLALLCFFGGALLRYARPMEDVAYDFSLAWAGEAMPENWVYDQKGWSVFTLEDGERSELAANGFGGFSGDVEPGEVFYFSRVLSEAVDAPTLQIDASERAIAVFLDGTCLYSDGAMDAVIGEVELAELGWKRGAPLLVPLPGDYLGKELTIAQSAGATEGAPSTIYPCAVSLTCGYAYESGLIAESFGTAISAVLLCAAGGCLLAAFALAAWRGRWNWAALCAALFLLLWMAGLLADTSFFRKYHAATRDNTAYLCRCLSLSALLMFLASQARRLRALPWTLAALSMAASALTLCIDLSHEIYTDDWSFFLRDAPFQATGFAGLLAALACAWLLWRKEGRFYRWFAPLSAIGLGGLLCAALLQGDEVWRQFQSAFAGQSFAYFLWPLTAMVVGAAAVSAIAELAGQELERRMEARELAERNAMAVASYESLRAQHEQVMMIRHDINRHLHVLRQLSQENAVQAYLDELIGQNEKIPAILHSGNSMIDIILNGRLFAAETAGIAVEIVSAQAPESLPLNEADLCSLMLNLIDNAIAAASACGRKQPRIRLDLRVKGGFFVFACENSRHPAGETAQGHGLGLKIVANIVERYDCLMETEQTEEVYKVTIAMPIN</sequence>
<feature type="transmembrane region" description="Helical" evidence="1">
    <location>
        <begin position="395"/>
        <end position="418"/>
    </location>
</feature>
<organism evidence="3 4">
    <name type="scientific">Candidatus Ornithocaccomicrobium faecavium</name>
    <dbReference type="NCBI Taxonomy" id="2840890"/>
    <lineage>
        <taxon>Bacteria</taxon>
        <taxon>Bacillati</taxon>
        <taxon>Bacillota</taxon>
        <taxon>Clostridia</taxon>
        <taxon>Candidatus Ornithocaccomicrobium</taxon>
    </lineage>
</organism>
<feature type="transmembrane region" description="Helical" evidence="1">
    <location>
        <begin position="290"/>
        <end position="309"/>
    </location>
</feature>
<gene>
    <name evidence="3" type="ORF">IAA64_10795</name>
</gene>
<keyword evidence="3" id="KW-0418">Kinase</keyword>
<dbReference type="GO" id="GO:0016301">
    <property type="term" value="F:kinase activity"/>
    <property type="evidence" value="ECO:0007669"/>
    <property type="project" value="UniProtKB-KW"/>
</dbReference>
<dbReference type="PANTHER" id="PTHR40448:SF1">
    <property type="entry name" value="TWO-COMPONENT SENSOR HISTIDINE KINASE"/>
    <property type="match status" value="1"/>
</dbReference>
<proteinExistence type="predicted"/>
<keyword evidence="3" id="KW-0808">Transferase</keyword>
<dbReference type="GO" id="GO:0042802">
    <property type="term" value="F:identical protein binding"/>
    <property type="evidence" value="ECO:0007669"/>
    <property type="project" value="TreeGrafter"/>
</dbReference>
<feature type="transmembrane region" description="Helical" evidence="1">
    <location>
        <begin position="355"/>
        <end position="375"/>
    </location>
</feature>
<feature type="domain" description="Sensor histidine kinase NatK-like C-terminal" evidence="2">
    <location>
        <begin position="531"/>
        <end position="623"/>
    </location>
</feature>
<dbReference type="InterPro" id="IPR032834">
    <property type="entry name" value="NatK-like_C"/>
</dbReference>
<evidence type="ECO:0000259" key="2">
    <source>
        <dbReference type="Pfam" id="PF14501"/>
    </source>
</evidence>
<evidence type="ECO:0000313" key="3">
    <source>
        <dbReference type="EMBL" id="HIV28452.1"/>
    </source>
</evidence>